<dbReference type="Proteomes" id="UP000190061">
    <property type="component" value="Unassembled WGS sequence"/>
</dbReference>
<keyword evidence="4" id="KW-1185">Reference proteome</keyword>
<dbReference type="AlphaFoldDB" id="A0A1T4SGQ7"/>
<dbReference type="RefSeq" id="WP_078759374.1">
    <property type="nucleotide sequence ID" value="NZ_FUXP01000018.1"/>
</dbReference>
<feature type="region of interest" description="Disordered" evidence="1">
    <location>
        <begin position="22"/>
        <end position="51"/>
    </location>
</feature>
<gene>
    <name evidence="3" type="ORF">SAMN02745674_02855</name>
</gene>
<feature type="signal peptide" evidence="2">
    <location>
        <begin position="1"/>
        <end position="18"/>
    </location>
</feature>
<evidence type="ECO:0000313" key="3">
    <source>
        <dbReference type="EMBL" id="SKA27484.1"/>
    </source>
</evidence>
<dbReference type="EMBL" id="FUXP01000018">
    <property type="protein sequence ID" value="SKA27484.1"/>
    <property type="molecule type" value="Genomic_DNA"/>
</dbReference>
<name>A0A1T4SGQ7_9GAMM</name>
<evidence type="ECO:0000313" key="4">
    <source>
        <dbReference type="Proteomes" id="UP000190061"/>
    </source>
</evidence>
<reference evidence="3 4" key="1">
    <citation type="submission" date="2017-02" db="EMBL/GenBank/DDBJ databases">
        <authorList>
            <person name="Peterson S.W."/>
        </authorList>
    </citation>
    <scope>NUCLEOTIDE SEQUENCE [LARGE SCALE GENOMIC DNA]</scope>
    <source>
        <strain evidence="3 4">DSM 21749</strain>
    </source>
</reference>
<organism evidence="3 4">
    <name type="scientific">Lysobacter spongiicola DSM 21749</name>
    <dbReference type="NCBI Taxonomy" id="1122188"/>
    <lineage>
        <taxon>Bacteria</taxon>
        <taxon>Pseudomonadati</taxon>
        <taxon>Pseudomonadota</taxon>
        <taxon>Gammaproteobacteria</taxon>
        <taxon>Lysobacterales</taxon>
        <taxon>Lysobacteraceae</taxon>
        <taxon>Novilysobacter</taxon>
    </lineage>
</organism>
<feature type="chain" id="PRO_5012910869" evidence="2">
    <location>
        <begin position="19"/>
        <end position="118"/>
    </location>
</feature>
<protein>
    <submittedName>
        <fullName evidence="3">Uncharacterized protein</fullName>
    </submittedName>
</protein>
<sequence>MKLLLLATLLASPALALAQVSEPQVNPHVPQDTTLDEKRAEAERTQADADRNCVRYTGSHIKAPRNDRRSRDELEKVEGLDRNDCVSANGRVYSRSDLERTGAIDVADALRRLDPAIR</sequence>
<evidence type="ECO:0000256" key="1">
    <source>
        <dbReference type="SAM" id="MobiDB-lite"/>
    </source>
</evidence>
<evidence type="ECO:0000256" key="2">
    <source>
        <dbReference type="SAM" id="SignalP"/>
    </source>
</evidence>
<feature type="compositionally biased region" description="Basic and acidic residues" evidence="1">
    <location>
        <begin position="35"/>
        <end position="51"/>
    </location>
</feature>
<dbReference type="OrthoDB" id="5988510at2"/>
<accession>A0A1T4SGQ7</accession>
<proteinExistence type="predicted"/>
<keyword evidence="2" id="KW-0732">Signal</keyword>
<dbReference type="STRING" id="1122188.SAMN02745674_02855"/>